<dbReference type="SUPFAM" id="SSF48452">
    <property type="entry name" value="TPR-like"/>
    <property type="match status" value="1"/>
</dbReference>
<gene>
    <name evidence="5" type="ORF">D3Z39_09535</name>
    <name evidence="6" type="ORF">FMM72_10230</name>
</gene>
<evidence type="ECO:0000313" key="5">
    <source>
        <dbReference type="EMBL" id="NBI79109.1"/>
    </source>
</evidence>
<dbReference type="InterPro" id="IPR019734">
    <property type="entry name" value="TPR_rpt"/>
</dbReference>
<dbReference type="OrthoDB" id="4827574at2"/>
<dbReference type="InterPro" id="IPR011990">
    <property type="entry name" value="TPR-like_helical_dom_sf"/>
</dbReference>
<dbReference type="InterPro" id="IPR020941">
    <property type="entry name" value="SUFU-like_domain"/>
</dbReference>
<evidence type="ECO:0000256" key="1">
    <source>
        <dbReference type="PROSITE-ProRule" id="PRU00339"/>
    </source>
</evidence>
<dbReference type="PROSITE" id="PS50005">
    <property type="entry name" value="TPR"/>
    <property type="match status" value="1"/>
</dbReference>
<dbReference type="Proteomes" id="UP000462501">
    <property type="component" value="Unassembled WGS sequence"/>
</dbReference>
<comment type="caution">
    <text evidence="6">The sequence shown here is derived from an EMBL/GenBank/DDBJ whole genome shotgun (WGS) entry which is preliminary data.</text>
</comment>
<feature type="domain" description="Suppressor of fused-like" evidence="3">
    <location>
        <begin position="210"/>
        <end position="377"/>
    </location>
</feature>
<evidence type="ECO:0000313" key="6">
    <source>
        <dbReference type="EMBL" id="NDO39615.1"/>
    </source>
</evidence>
<protein>
    <submittedName>
        <fullName evidence="6">DUF2185 domain-containing protein</fullName>
    </submittedName>
</protein>
<dbReference type="Gene3D" id="1.25.40.10">
    <property type="entry name" value="Tetratricopeptide repeat domain"/>
    <property type="match status" value="1"/>
</dbReference>
<evidence type="ECO:0000313" key="7">
    <source>
        <dbReference type="Proteomes" id="UP000446348"/>
    </source>
</evidence>
<feature type="region of interest" description="Disordered" evidence="2">
    <location>
        <begin position="495"/>
        <end position="515"/>
    </location>
</feature>
<keyword evidence="1" id="KW-0802">TPR repeat</keyword>
<evidence type="ECO:0000313" key="8">
    <source>
        <dbReference type="Proteomes" id="UP000462501"/>
    </source>
</evidence>
<proteinExistence type="predicted"/>
<sequence>MYFYISEEQFADAEGAANQSEGTGFMDQEMKKQFDLWHEADEYQKIVEAVLAIDEKERDYEAISQLARAYNNLGRYQKAAVQLLSVQEEGKNDYLWHYRLGYSYYYLDRARDAARCFRQSLALHPGDEDCADMLRRAMRLSDKQNKGRGRQTKYLKENSQTDDSAPGRREAVRFAPELYSREELDRLESFIARRFGRYESVFHELISPDIHVDIAIIAPNEERNYYTLVTMGMGAHRMNVPDELRRERLERAEMVICLPPDWKVQEKDEKWYWPMRWLKVMARLPGNENSWLGWGHTVPNGGPFAEGTPFSGILLATPGPDADGNEVACEMDDGSRICFYQMVPVYENEMEFKVANGADLLIERFGDAYSPVMDVTRPDCCAFMSRKKWAKSSDEMKELLTNWDGPDGCIATDRITVDGCPVGFMYREEPNGDVPDSGWRFTAGDEDDEYMDDPEKSGIFTLNTICNYDPDILPYLNAPYGTAYFRNDDGAFEIDEEWKPDDDDYESDEPSDDGL</sequence>
<name>A0A845SUV3_9FIRM</name>
<reference evidence="5 7" key="1">
    <citation type="submission" date="2018-08" db="EMBL/GenBank/DDBJ databases">
        <title>Murine metabolic-syndrome-specific gut microbial biobank.</title>
        <authorList>
            <person name="Liu C."/>
        </authorList>
    </citation>
    <scope>NUCLEOTIDE SEQUENCE [LARGE SCALE GENOMIC DNA]</scope>
    <source>
        <strain evidence="5 7">X69</strain>
    </source>
</reference>
<feature type="region of interest" description="Disordered" evidence="2">
    <location>
        <begin position="142"/>
        <end position="167"/>
    </location>
</feature>
<dbReference type="RefSeq" id="WP_160209896.1">
    <property type="nucleotide sequence ID" value="NZ_CAMUSJ010000041.1"/>
</dbReference>
<dbReference type="PANTHER" id="PTHR38743">
    <property type="entry name" value="SIMILAR TO GLYOXYLASE I FAMILY PROTEIN"/>
    <property type="match status" value="1"/>
</dbReference>
<dbReference type="Proteomes" id="UP000446348">
    <property type="component" value="Unassembled WGS sequence"/>
</dbReference>
<feature type="repeat" description="TPR" evidence="1">
    <location>
        <begin position="94"/>
        <end position="127"/>
    </location>
</feature>
<dbReference type="SMART" id="SM00028">
    <property type="entry name" value="TPR"/>
    <property type="match status" value="2"/>
</dbReference>
<dbReference type="InterPro" id="IPR018689">
    <property type="entry name" value="Imm33_dom"/>
</dbReference>
<dbReference type="EMBL" id="VIQT01000013">
    <property type="protein sequence ID" value="NDO39615.1"/>
    <property type="molecule type" value="Genomic_DNA"/>
</dbReference>
<dbReference type="Pfam" id="PF05076">
    <property type="entry name" value="SUFU"/>
    <property type="match status" value="1"/>
</dbReference>
<evidence type="ECO:0000259" key="3">
    <source>
        <dbReference type="Pfam" id="PF05076"/>
    </source>
</evidence>
<reference evidence="6 8" key="2">
    <citation type="submission" date="2019-06" db="EMBL/GenBank/DDBJ databases">
        <title>Draft genome sequences of 15 bacterial species constituting the stable defined intestinal microbiota of the GM15 gnotobiotic mouse model.</title>
        <authorList>
            <person name="Elie C."/>
            <person name="Mathieu A."/>
            <person name="Saliou A."/>
            <person name="Darnaud M."/>
            <person name="Leulier F."/>
            <person name="Tamellini A."/>
        </authorList>
    </citation>
    <scope>NUCLEOTIDE SEQUENCE [LARGE SCALE GENOMIC DNA]</scope>
    <source>
        <strain evidence="6 8">JM4-15</strain>
    </source>
</reference>
<organism evidence="6 8">
    <name type="scientific">Anaerotruncus colihominis</name>
    <dbReference type="NCBI Taxonomy" id="169435"/>
    <lineage>
        <taxon>Bacteria</taxon>
        <taxon>Bacillati</taxon>
        <taxon>Bacillota</taxon>
        <taxon>Clostridia</taxon>
        <taxon>Eubacteriales</taxon>
        <taxon>Oscillospiraceae</taxon>
        <taxon>Anaerotruncus</taxon>
    </lineage>
</organism>
<accession>A0A845SUV3</accession>
<dbReference type="Pfam" id="PF09951">
    <property type="entry name" value="Imm33"/>
    <property type="match status" value="1"/>
</dbReference>
<feature type="domain" description="Immunity protein Imm33" evidence="4">
    <location>
        <begin position="409"/>
        <end position="492"/>
    </location>
</feature>
<evidence type="ECO:0000256" key="2">
    <source>
        <dbReference type="SAM" id="MobiDB-lite"/>
    </source>
</evidence>
<dbReference type="PANTHER" id="PTHR38743:SF2">
    <property type="entry name" value="DUF2185 DOMAIN-CONTAINING PROTEIN"/>
    <property type="match status" value="1"/>
</dbReference>
<dbReference type="AlphaFoldDB" id="A0A845SUV3"/>
<dbReference type="EMBL" id="QXWZ01000015">
    <property type="protein sequence ID" value="NBI79109.1"/>
    <property type="molecule type" value="Genomic_DNA"/>
</dbReference>
<evidence type="ECO:0000259" key="4">
    <source>
        <dbReference type="Pfam" id="PF09951"/>
    </source>
</evidence>